<feature type="region of interest" description="Disordered" evidence="6">
    <location>
        <begin position="400"/>
        <end position="513"/>
    </location>
</feature>
<evidence type="ECO:0000256" key="1">
    <source>
        <dbReference type="ARBA" id="ARBA00006079"/>
    </source>
</evidence>
<protein>
    <submittedName>
        <fullName evidence="8">Nuclear factor interleukin 3-regulated transcription factor</fullName>
    </submittedName>
</protein>
<dbReference type="InterPro" id="IPR047229">
    <property type="entry name" value="NFIL3-like"/>
</dbReference>
<dbReference type="PANTHER" id="PTHR15284:SF0">
    <property type="entry name" value="GH23983P"/>
    <property type="match status" value="1"/>
</dbReference>
<dbReference type="Pfam" id="PF07716">
    <property type="entry name" value="bZIP_2"/>
    <property type="match status" value="1"/>
</dbReference>
<evidence type="ECO:0000259" key="7">
    <source>
        <dbReference type="PROSITE" id="PS50217"/>
    </source>
</evidence>
<dbReference type="GO" id="GO:0005634">
    <property type="term" value="C:nucleus"/>
    <property type="evidence" value="ECO:0007669"/>
    <property type="project" value="TreeGrafter"/>
</dbReference>
<feature type="compositionally biased region" description="Basic and acidic residues" evidence="6">
    <location>
        <begin position="1"/>
        <end position="21"/>
    </location>
</feature>
<dbReference type="SUPFAM" id="SSF57959">
    <property type="entry name" value="Leucine zipper domain"/>
    <property type="match status" value="1"/>
</dbReference>
<dbReference type="FunFam" id="1.20.5.170:FF:000025">
    <property type="entry name" value="nuclear factor interleukin-3-regulated protein-like"/>
    <property type="match status" value="1"/>
</dbReference>
<accession>A0A4P9IUM4</accession>
<gene>
    <name evidence="8" type="primary">NFIL3</name>
</gene>
<feature type="region of interest" description="Disordered" evidence="6">
    <location>
        <begin position="1"/>
        <end position="32"/>
    </location>
</feature>
<dbReference type="PANTHER" id="PTHR15284">
    <property type="entry name" value="NUCLEAR FACTOR INTERLEUKIN-3-REGULATED PROTEIN"/>
    <property type="match status" value="1"/>
</dbReference>
<proteinExistence type="evidence at transcript level"/>
<evidence type="ECO:0000256" key="4">
    <source>
        <dbReference type="ARBA" id="ARBA00023163"/>
    </source>
</evidence>
<dbReference type="SMART" id="SM00338">
    <property type="entry name" value="BRLZ"/>
    <property type="match status" value="1"/>
</dbReference>
<dbReference type="GO" id="GO:0003700">
    <property type="term" value="F:DNA-binding transcription factor activity"/>
    <property type="evidence" value="ECO:0007669"/>
    <property type="project" value="InterPro"/>
</dbReference>
<dbReference type="PROSITE" id="PS00036">
    <property type="entry name" value="BZIP_BASIC"/>
    <property type="match status" value="1"/>
</dbReference>
<dbReference type="Gene3D" id="1.20.5.170">
    <property type="match status" value="1"/>
</dbReference>
<keyword evidence="3" id="KW-0238">DNA-binding</keyword>
<evidence type="ECO:0000256" key="3">
    <source>
        <dbReference type="ARBA" id="ARBA00023125"/>
    </source>
</evidence>
<feature type="compositionally biased region" description="Polar residues" evidence="6">
    <location>
        <begin position="441"/>
        <end position="458"/>
    </location>
</feature>
<sequence length="542" mass="59529">MKDGGEGRSKGGKAVDKIKEEPVEEYATPSHPSDVLQHRIMVAETVKSCPVNYPALIPLTPPVTGLGGYSGCSPSLLHSSYPASQLMDQKPSQQQGQNSSMTGPQETPVGLGAPGLNLPSTLEIAALRKKDMFTQRKQREFIPDSKKDESYWDRRRRNNEAAKRSREKRRFNDMILEQRVIELSKENHVLKAQLTAIKDKYGILGESLVNLDQVLASMPQSDQILAINKRTKFSQALLALGSPPSVTSLLSPSGESKKSSGGSVCESPYPHDEPTSPQSYAHYPPHGASQMDDLHDPSSYGTSPPAHHQQYPPATSSDLYYNSSSALNLSAHPTSASPPTSHSPPSPIASRMDYSPSDPELCRRSPECGMSLPHKLRHKSHLGDKDAAAHSLLALQAIKSEPNDHQQDPAEDSVGSSDERDSGISYSSTSSSCSDYHRPSENPSGSPSGCTIIDSSSYRSHHQHQHHHIQHQQRQHHQQQQQHMSAYPPQQQQHSGDGESSSSEYENTHLKSELERLATEVASLKYMLVRRPRSETDSDGSR</sequence>
<feature type="region of interest" description="Disordered" evidence="6">
    <location>
        <begin position="244"/>
        <end position="366"/>
    </location>
</feature>
<name>A0A4P9IUM4_SCYPA</name>
<keyword evidence="5" id="KW-0539">Nucleus</keyword>
<dbReference type="GO" id="GO:0007623">
    <property type="term" value="P:circadian rhythm"/>
    <property type="evidence" value="ECO:0007669"/>
    <property type="project" value="TreeGrafter"/>
</dbReference>
<feature type="compositionally biased region" description="Polar residues" evidence="6">
    <location>
        <begin position="85"/>
        <end position="105"/>
    </location>
</feature>
<feature type="compositionally biased region" description="Basic residues" evidence="6">
    <location>
        <begin position="459"/>
        <end position="477"/>
    </location>
</feature>
<reference evidence="8" key="1">
    <citation type="submission" date="2019-01" db="EMBL/GenBank/DDBJ databases">
        <title>Identification and functional analysis of nuclear factor interleukin 3-regulated (NFIL3) transcription factor from mud crab Scylla paramamosain: The first evidence of NFIL-3 involved in innate immunity by activating NF-kappaB pathway in crab species.</title>
        <authorList>
            <person name="Gu W."/>
        </authorList>
    </citation>
    <scope>NUCLEOTIDE SEQUENCE</scope>
</reference>
<feature type="region of interest" description="Disordered" evidence="6">
    <location>
        <begin position="85"/>
        <end position="115"/>
    </location>
</feature>
<feature type="compositionally biased region" description="Low complexity" evidence="6">
    <location>
        <begin position="316"/>
        <end position="340"/>
    </location>
</feature>
<keyword evidence="2" id="KW-0805">Transcription regulation</keyword>
<keyword evidence="4" id="KW-0804">Transcription</keyword>
<dbReference type="AlphaFoldDB" id="A0A4P9IUM4"/>
<dbReference type="InterPro" id="IPR004827">
    <property type="entry name" value="bZIP"/>
</dbReference>
<feature type="compositionally biased region" description="Low complexity" evidence="6">
    <location>
        <begin position="244"/>
        <end position="267"/>
    </location>
</feature>
<feature type="compositionally biased region" description="Low complexity" evidence="6">
    <location>
        <begin position="478"/>
        <end position="504"/>
    </location>
</feature>
<evidence type="ECO:0000313" key="8">
    <source>
        <dbReference type="EMBL" id="QCU71416.1"/>
    </source>
</evidence>
<evidence type="ECO:0000256" key="6">
    <source>
        <dbReference type="SAM" id="MobiDB-lite"/>
    </source>
</evidence>
<dbReference type="CDD" id="cd14694">
    <property type="entry name" value="bZIP_NFIL3"/>
    <property type="match status" value="1"/>
</dbReference>
<dbReference type="PROSITE" id="PS50217">
    <property type="entry name" value="BZIP"/>
    <property type="match status" value="1"/>
</dbReference>
<feature type="compositionally biased region" description="Low complexity" evidence="6">
    <location>
        <begin position="423"/>
        <end position="434"/>
    </location>
</feature>
<dbReference type="InterPro" id="IPR047106">
    <property type="entry name" value="NFIL3-like_bZIP"/>
</dbReference>
<feature type="domain" description="BZIP" evidence="7">
    <location>
        <begin position="148"/>
        <end position="211"/>
    </location>
</feature>
<dbReference type="InterPro" id="IPR046347">
    <property type="entry name" value="bZIP_sf"/>
</dbReference>
<dbReference type="GO" id="GO:0003677">
    <property type="term" value="F:DNA binding"/>
    <property type="evidence" value="ECO:0007669"/>
    <property type="project" value="UniProtKB-KW"/>
</dbReference>
<evidence type="ECO:0000256" key="5">
    <source>
        <dbReference type="ARBA" id="ARBA00023242"/>
    </source>
</evidence>
<comment type="similarity">
    <text evidence="1">Belongs to the bZIP family. NFIL3 subfamily.</text>
</comment>
<dbReference type="EMBL" id="MK426683">
    <property type="protein sequence ID" value="QCU71416.1"/>
    <property type="molecule type" value="mRNA"/>
</dbReference>
<organism evidence="8">
    <name type="scientific">Scylla paramamosain</name>
    <name type="common">Mud crab</name>
    <dbReference type="NCBI Taxonomy" id="85552"/>
    <lineage>
        <taxon>Eukaryota</taxon>
        <taxon>Metazoa</taxon>
        <taxon>Ecdysozoa</taxon>
        <taxon>Arthropoda</taxon>
        <taxon>Crustacea</taxon>
        <taxon>Multicrustacea</taxon>
        <taxon>Malacostraca</taxon>
        <taxon>Eumalacostraca</taxon>
        <taxon>Eucarida</taxon>
        <taxon>Decapoda</taxon>
        <taxon>Pleocyemata</taxon>
        <taxon>Brachyura</taxon>
        <taxon>Eubrachyura</taxon>
        <taxon>Portunoidea</taxon>
        <taxon>Portunidae</taxon>
        <taxon>Portuninae</taxon>
        <taxon>Scylla</taxon>
    </lineage>
</organism>
<evidence type="ECO:0000256" key="2">
    <source>
        <dbReference type="ARBA" id="ARBA00023015"/>
    </source>
</evidence>